<keyword evidence="2" id="KW-0119">Carbohydrate metabolism</keyword>
<protein>
    <recommendedName>
        <fullName evidence="8">Cellulose 1,4-beta-cellobiosidase</fullName>
    </recommendedName>
</protein>
<evidence type="ECO:0000259" key="5">
    <source>
        <dbReference type="PROSITE" id="PS51820"/>
    </source>
</evidence>
<dbReference type="EMBL" id="MEHJ01000001">
    <property type="protein sequence ID" value="OEJ25872.1"/>
    <property type="molecule type" value="Genomic_DNA"/>
</dbReference>
<dbReference type="STRING" id="285458.BGM19_20355"/>
<evidence type="ECO:0008006" key="8">
    <source>
        <dbReference type="Google" id="ProtNLM"/>
    </source>
</evidence>
<dbReference type="RefSeq" id="WP_069932752.1">
    <property type="nucleotide sequence ID" value="NZ_MEHJ01000001.1"/>
</dbReference>
<evidence type="ECO:0000256" key="1">
    <source>
        <dbReference type="ARBA" id="ARBA00023295"/>
    </source>
</evidence>
<proteinExistence type="predicted"/>
<accession>A0A1E5P8K3</accession>
<feature type="domain" description="Fibronectin type-III" evidence="4">
    <location>
        <begin position="175"/>
        <end position="272"/>
    </location>
</feature>
<dbReference type="SUPFAM" id="SSF49265">
    <property type="entry name" value="Fibronectin type III"/>
    <property type="match status" value="2"/>
</dbReference>
<dbReference type="SMART" id="SM00060">
    <property type="entry name" value="FN3"/>
    <property type="match status" value="5"/>
</dbReference>
<feature type="signal peptide" evidence="3">
    <location>
        <begin position="1"/>
        <end position="35"/>
    </location>
</feature>
<dbReference type="InterPro" id="IPR003961">
    <property type="entry name" value="FN3_dom"/>
</dbReference>
<name>A0A1E5P8K3_9ACTN</name>
<evidence type="ECO:0000259" key="4">
    <source>
        <dbReference type="PROSITE" id="PS50853"/>
    </source>
</evidence>
<keyword evidence="7" id="KW-1185">Reference proteome</keyword>
<evidence type="ECO:0000313" key="6">
    <source>
        <dbReference type="EMBL" id="OEJ25872.1"/>
    </source>
</evidence>
<feature type="domain" description="Fibronectin type-III" evidence="4">
    <location>
        <begin position="370"/>
        <end position="462"/>
    </location>
</feature>
<dbReference type="Gene3D" id="2.60.40.10">
    <property type="entry name" value="Immunoglobulins"/>
    <property type="match status" value="5"/>
</dbReference>
<dbReference type="PROSITE" id="PS51820">
    <property type="entry name" value="PA14"/>
    <property type="match status" value="1"/>
</dbReference>
<gene>
    <name evidence="6" type="ORF">AS594_16580</name>
</gene>
<feature type="chain" id="PRO_5009183069" description="Cellulose 1,4-beta-cellobiosidase" evidence="3">
    <location>
        <begin position="36"/>
        <end position="667"/>
    </location>
</feature>
<feature type="domain" description="Fibronectin type-III" evidence="4">
    <location>
        <begin position="563"/>
        <end position="663"/>
    </location>
</feature>
<dbReference type="AlphaFoldDB" id="A0A1E5P8K3"/>
<evidence type="ECO:0000313" key="7">
    <source>
        <dbReference type="Proteomes" id="UP000095759"/>
    </source>
</evidence>
<keyword evidence="1" id="KW-0326">Glycosidase</keyword>
<reference evidence="6 7" key="1">
    <citation type="submission" date="2016-08" db="EMBL/GenBank/DDBJ databases">
        <title>Complete genome sequence of Streptomyces agglomeratus strain 6-3-2, a novel anti-MRSA actinomycete isolated from Wuli of Tebit, China.</title>
        <authorList>
            <person name="Chen X."/>
        </authorList>
    </citation>
    <scope>NUCLEOTIDE SEQUENCE [LARGE SCALE GENOMIC DNA]</scope>
    <source>
        <strain evidence="6 7">6-3-2</strain>
    </source>
</reference>
<dbReference type="Proteomes" id="UP000095759">
    <property type="component" value="Unassembled WGS sequence"/>
</dbReference>
<keyword evidence="3" id="KW-0732">Signal</keyword>
<dbReference type="InterPro" id="IPR036116">
    <property type="entry name" value="FN3_sf"/>
</dbReference>
<dbReference type="GO" id="GO:0000272">
    <property type="term" value="P:polysaccharide catabolic process"/>
    <property type="evidence" value="ECO:0007669"/>
    <property type="project" value="UniProtKB-KW"/>
</dbReference>
<keyword evidence="2" id="KW-0624">Polysaccharide degradation</keyword>
<dbReference type="SUPFAM" id="SSF56988">
    <property type="entry name" value="Anthrax protective antigen"/>
    <property type="match status" value="1"/>
</dbReference>
<sequence>MYVDSRAALRATAAATALLTATATVYALTASPASAAACASPQWQAQFFPNTTFAGTPAATVCDAAISENYGTGDPAGVTLPSDNFGVRWSLTRDFGSGGPFSLTAEALDGVRVYVDGVRRIDLWQDVTTVQKRTVNVTIPQGTHTLRVDYAAFTGSASVSFAYAPRTSPDVDTTPPLAPTGARTTYDTATRRATVTWAPNAEMDLAGYRVFRRLKGSSTYLDVTGAAHQTGTTYTGVPPATGEVWYYEVRAVDKAGREGPGSVDMPVTTVDATPPAAPTGLAGKPEGPANSLTWQPVTDAVKYDVYRAAGDSRDYTRIATVETPAYADTALDPAVTSYKYTVKALDAAANASPYAAHVAVARPDTTPPPPPTAPAVTAEDDKGVTLTWQSGAAADTTAYHVYRAPEDLDVETRVGTTEALTLQDTTGQAGQRFRYRVAAVDAAGNESAKTQWVYGTRAVGPDAVPTAPRELTGTLTGARLELTWAAGPYVPVTEYRVYRSATSPVPTGPDAQPYRVTQTPALTADDIPAGERDHFYAVVAVTRYGVASPASGSFKPVYQAHQPPAATRIYDVSGHDGMVWFVWDHVDADEGAPAITGYRVYRATRPGVTKENATALPLTTDNEFRDTDVTNGTTYYYAVAAVDATGGEAPLSAEVSATPTPDAPPLP</sequence>
<feature type="domain" description="PA14" evidence="5">
    <location>
        <begin position="38"/>
        <end position="178"/>
    </location>
</feature>
<comment type="caution">
    <text evidence="6">The sequence shown here is derived from an EMBL/GenBank/DDBJ whole genome shotgun (WGS) entry which is preliminary data.</text>
</comment>
<evidence type="ECO:0000256" key="3">
    <source>
        <dbReference type="SAM" id="SignalP"/>
    </source>
</evidence>
<dbReference type="OrthoDB" id="9815404at2"/>
<dbReference type="PROSITE" id="PS50853">
    <property type="entry name" value="FN3"/>
    <property type="match status" value="3"/>
</dbReference>
<evidence type="ECO:0000256" key="2">
    <source>
        <dbReference type="ARBA" id="ARBA00023326"/>
    </source>
</evidence>
<dbReference type="InterPro" id="IPR013783">
    <property type="entry name" value="Ig-like_fold"/>
</dbReference>
<keyword evidence="1" id="KW-0378">Hydrolase</keyword>
<dbReference type="GO" id="GO:0016798">
    <property type="term" value="F:hydrolase activity, acting on glycosyl bonds"/>
    <property type="evidence" value="ECO:0007669"/>
    <property type="project" value="UniProtKB-KW"/>
</dbReference>
<organism evidence="6 7">
    <name type="scientific">Streptomyces agglomeratus</name>
    <dbReference type="NCBI Taxonomy" id="285458"/>
    <lineage>
        <taxon>Bacteria</taxon>
        <taxon>Bacillati</taxon>
        <taxon>Actinomycetota</taxon>
        <taxon>Actinomycetes</taxon>
        <taxon>Kitasatosporales</taxon>
        <taxon>Streptomycetaceae</taxon>
        <taxon>Streptomyces</taxon>
    </lineage>
</organism>
<dbReference type="InterPro" id="IPR037524">
    <property type="entry name" value="PA14/GLEYA"/>
</dbReference>